<feature type="region of interest" description="Disordered" evidence="1">
    <location>
        <begin position="1"/>
        <end position="55"/>
    </location>
</feature>
<proteinExistence type="predicted"/>
<organism evidence="3 4">
    <name type="scientific">Calocera cornea HHB12733</name>
    <dbReference type="NCBI Taxonomy" id="1353952"/>
    <lineage>
        <taxon>Eukaryota</taxon>
        <taxon>Fungi</taxon>
        <taxon>Dikarya</taxon>
        <taxon>Basidiomycota</taxon>
        <taxon>Agaricomycotina</taxon>
        <taxon>Dacrymycetes</taxon>
        <taxon>Dacrymycetales</taxon>
        <taxon>Dacrymycetaceae</taxon>
        <taxon>Calocera</taxon>
    </lineage>
</organism>
<evidence type="ECO:0000313" key="3">
    <source>
        <dbReference type="EMBL" id="KZT62297.1"/>
    </source>
</evidence>
<feature type="compositionally biased region" description="Basic and acidic residues" evidence="1">
    <location>
        <begin position="1"/>
        <end position="19"/>
    </location>
</feature>
<dbReference type="Proteomes" id="UP000076842">
    <property type="component" value="Unassembled WGS sequence"/>
</dbReference>
<keyword evidence="4" id="KW-1185">Reference proteome</keyword>
<feature type="transmembrane region" description="Helical" evidence="2">
    <location>
        <begin position="67"/>
        <end position="88"/>
    </location>
</feature>
<dbReference type="AlphaFoldDB" id="A0A165JUQ9"/>
<keyword evidence="2" id="KW-1133">Transmembrane helix</keyword>
<dbReference type="EMBL" id="KV423917">
    <property type="protein sequence ID" value="KZT62297.1"/>
    <property type="molecule type" value="Genomic_DNA"/>
</dbReference>
<gene>
    <name evidence="3" type="ORF">CALCODRAFT_246244</name>
</gene>
<accession>A0A165JUQ9</accession>
<keyword evidence="2" id="KW-0812">Transmembrane</keyword>
<evidence type="ECO:0000313" key="4">
    <source>
        <dbReference type="Proteomes" id="UP000076842"/>
    </source>
</evidence>
<evidence type="ECO:0000256" key="2">
    <source>
        <dbReference type="SAM" id="Phobius"/>
    </source>
</evidence>
<keyword evidence="2" id="KW-0472">Membrane</keyword>
<sequence length="103" mass="11259">MEKWKGPQGESERRRKGEDNALNGCRRCSTHPPHTHSTRPANANANANANARKTCTSSVHIDTPEEIAPVYCLFILGLNIGALLRTAYARRTKGSMGPSGKQE</sequence>
<reference evidence="3 4" key="1">
    <citation type="journal article" date="2016" name="Mol. Biol. Evol.">
        <title>Comparative Genomics of Early-Diverging Mushroom-Forming Fungi Provides Insights into the Origins of Lignocellulose Decay Capabilities.</title>
        <authorList>
            <person name="Nagy L.G."/>
            <person name="Riley R."/>
            <person name="Tritt A."/>
            <person name="Adam C."/>
            <person name="Daum C."/>
            <person name="Floudas D."/>
            <person name="Sun H."/>
            <person name="Yadav J.S."/>
            <person name="Pangilinan J."/>
            <person name="Larsson K.H."/>
            <person name="Matsuura K."/>
            <person name="Barry K."/>
            <person name="Labutti K."/>
            <person name="Kuo R."/>
            <person name="Ohm R.A."/>
            <person name="Bhattacharya S.S."/>
            <person name="Shirouzu T."/>
            <person name="Yoshinaga Y."/>
            <person name="Martin F.M."/>
            <person name="Grigoriev I.V."/>
            <person name="Hibbett D.S."/>
        </authorList>
    </citation>
    <scope>NUCLEOTIDE SEQUENCE [LARGE SCALE GENOMIC DNA]</scope>
    <source>
        <strain evidence="3 4">HHB12733</strain>
    </source>
</reference>
<protein>
    <submittedName>
        <fullName evidence="3">Uncharacterized protein</fullName>
    </submittedName>
</protein>
<feature type="compositionally biased region" description="Low complexity" evidence="1">
    <location>
        <begin position="41"/>
        <end position="51"/>
    </location>
</feature>
<name>A0A165JUQ9_9BASI</name>
<dbReference type="InParanoid" id="A0A165JUQ9"/>
<evidence type="ECO:0000256" key="1">
    <source>
        <dbReference type="SAM" id="MobiDB-lite"/>
    </source>
</evidence>